<keyword evidence="1" id="KW-0238">DNA-binding</keyword>
<dbReference type="PANTHER" id="PTHR46558:SF11">
    <property type="entry name" value="HTH-TYPE TRANSCRIPTIONAL REGULATOR XRE"/>
    <property type="match status" value="1"/>
</dbReference>
<dbReference type="SMART" id="SM00530">
    <property type="entry name" value="HTH_XRE"/>
    <property type="match status" value="1"/>
</dbReference>
<dbReference type="Gene3D" id="1.10.260.40">
    <property type="entry name" value="lambda repressor-like DNA-binding domains"/>
    <property type="match status" value="1"/>
</dbReference>
<name>R4PY52_9BACT</name>
<accession>R4PY52</accession>
<sequence>MGKIMSFTDTLKRLRGEKGVSQADVAEAIGIARATYASLEAERRPANLDEINRLAEYYQVSPADLISGEVSMVHESVAPYDFGQAKEEIIPRDIDPKTSPEKLREVLLYVLEKVGAKPNVGETVLYKLLYFIDFDYYEKTGQSVTGLTYVRNHFGPTPTRDFVSVVEGMKANQELEVAETEYFKNTQKKYLPLISVELKELSASELQHINETLARLSDKSAAELSELSHYDTPWRVAKQGEKINYRFVFYRSDLTAVTEPEDEL</sequence>
<reference evidence="3 4" key="1">
    <citation type="journal article" date="2013" name="Nat. Biotechnol.">
        <title>Genome sequences of rare, uncultured bacteria obtained by differential coverage binning of multiple metagenomes.</title>
        <authorList>
            <person name="Albertsen M."/>
            <person name="Hugenholtz P."/>
            <person name="Skarshewski A."/>
            <person name="Nielsen K.L."/>
            <person name="Tyson G.W."/>
            <person name="Nielsen P.H."/>
        </authorList>
    </citation>
    <scope>NUCLEOTIDE SEQUENCE [LARGE SCALE GENOMIC DNA]</scope>
    <source>
        <strain evidence="3">TM71</strain>
    </source>
</reference>
<evidence type="ECO:0000259" key="2">
    <source>
        <dbReference type="PROSITE" id="PS50943"/>
    </source>
</evidence>
<gene>
    <name evidence="3" type="ORF">L336_0445</name>
</gene>
<dbReference type="HOGENOM" id="CLU_1048692_0_0_0"/>
<dbReference type="GO" id="GO:0003677">
    <property type="term" value="F:DNA binding"/>
    <property type="evidence" value="ECO:0007669"/>
    <property type="project" value="UniProtKB-KW"/>
</dbReference>
<dbReference type="STRING" id="1332188.L336_0445"/>
<evidence type="ECO:0000313" key="3">
    <source>
        <dbReference type="EMBL" id="AGL62151.1"/>
    </source>
</evidence>
<dbReference type="EMBL" id="CP005957">
    <property type="protein sequence ID" value="AGL62151.1"/>
    <property type="molecule type" value="Genomic_DNA"/>
</dbReference>
<protein>
    <recommendedName>
        <fullName evidence="2">HTH cro/C1-type domain-containing protein</fullName>
    </recommendedName>
</protein>
<dbReference type="InterPro" id="IPR001387">
    <property type="entry name" value="Cro/C1-type_HTH"/>
</dbReference>
<dbReference type="Pfam" id="PF13274">
    <property type="entry name" value="SocA_Panacea"/>
    <property type="match status" value="1"/>
</dbReference>
<evidence type="ECO:0000313" key="4">
    <source>
        <dbReference type="Proteomes" id="UP000013893"/>
    </source>
</evidence>
<feature type="domain" description="HTH cro/C1-type" evidence="2">
    <location>
        <begin position="11"/>
        <end position="65"/>
    </location>
</feature>
<dbReference type="CDD" id="cd00093">
    <property type="entry name" value="HTH_XRE"/>
    <property type="match status" value="1"/>
</dbReference>
<dbReference type="InterPro" id="IPR010982">
    <property type="entry name" value="Lambda_DNA-bd_dom_sf"/>
</dbReference>
<dbReference type="PATRIC" id="fig|1332188.3.peg.437"/>
<evidence type="ECO:0000256" key="1">
    <source>
        <dbReference type="ARBA" id="ARBA00023125"/>
    </source>
</evidence>
<dbReference type="Pfam" id="PF01381">
    <property type="entry name" value="HTH_3"/>
    <property type="match status" value="1"/>
</dbReference>
<dbReference type="SUPFAM" id="SSF47413">
    <property type="entry name" value="lambda repressor-like DNA-binding domains"/>
    <property type="match status" value="1"/>
</dbReference>
<dbReference type="InterPro" id="IPR025272">
    <property type="entry name" value="SocA_Panacea"/>
</dbReference>
<dbReference type="AlphaFoldDB" id="R4PY52"/>
<dbReference type="PANTHER" id="PTHR46558">
    <property type="entry name" value="TRACRIPTIONAL REGULATORY PROTEIN-RELATED-RELATED"/>
    <property type="match status" value="1"/>
</dbReference>
<organism evidence="3 4">
    <name type="scientific">Candidatus Saccharimonas aalborgensis</name>
    <dbReference type="NCBI Taxonomy" id="1332188"/>
    <lineage>
        <taxon>Bacteria</taxon>
        <taxon>Candidatus Saccharimonadota</taxon>
        <taxon>Candidatus Saccharimonadia</taxon>
        <taxon>Candidatus Saccharimonadales</taxon>
        <taxon>Candidatus Saccharimonadaceae</taxon>
        <taxon>Candidatus Saccharimonas</taxon>
    </lineage>
</organism>
<dbReference type="PROSITE" id="PS50943">
    <property type="entry name" value="HTH_CROC1"/>
    <property type="match status" value="1"/>
</dbReference>
<dbReference type="KEGG" id="saal:L336_0445"/>
<keyword evidence="4" id="KW-1185">Reference proteome</keyword>
<dbReference type="Proteomes" id="UP000013893">
    <property type="component" value="Chromosome"/>
</dbReference>
<proteinExistence type="predicted"/>